<organism evidence="2 3">
    <name type="scientific">Butyricimonas hominis</name>
    <dbReference type="NCBI Taxonomy" id="2763032"/>
    <lineage>
        <taxon>Bacteria</taxon>
        <taxon>Pseudomonadati</taxon>
        <taxon>Bacteroidota</taxon>
        <taxon>Bacteroidia</taxon>
        <taxon>Bacteroidales</taxon>
        <taxon>Odoribacteraceae</taxon>
        <taxon>Butyricimonas</taxon>
    </lineage>
</organism>
<accession>A0ABR7D087</accession>
<dbReference type="PROSITE" id="PS51257">
    <property type="entry name" value="PROKAR_LIPOPROTEIN"/>
    <property type="match status" value="1"/>
</dbReference>
<dbReference type="RefSeq" id="WP_186975903.1">
    <property type="nucleotide sequence ID" value="NZ_JACOOH010000004.1"/>
</dbReference>
<proteinExistence type="predicted"/>
<sequence length="1035" mass="116411">MKRDIIYSLLCMLFIFITACEDEPLGEEDDFTPGAKSVVTATVEFKPLVPALNGASRTAGNAIKEISSLWMLLYSEDGMLVEKYKIEGFTETTIGRNDLTTGGPYAESKTSRAAFKRAVPQGRYYVYAVANLDLELDIYKDAIQTRDGLKGISFNWVAEDVAKNSQMFGHFSEDGKIDATDGTVLINKNTTKLYAWVRRAASKVTVAYDGTDLNENVYIYLKSVQIKDIPATCFLGKENAPDITKDKAALIKDGELIDYSEGNTTYNSNYKARITKGTPKYSSANPDKNEKDPHGETVEALYFFENMQGEGEEGTESDKRQDVSGNNSSVSYPTGGKEDDKAYKDAKPSGTYIEVRAYYVSSNEERVGSGDIVYRFMLGKDVIKDYNAERNYHYKLTLKFNKFANDVDWHIEYEEEVPGIEVPQPYYISYLYNRTMDFPLKINTAGAKLLSLDARIIFNNWAPEGASTLDYARQYDCAVTSSAENAPWNGFLSLRKTTARVLTIDSDQANEAAGVEYVGTKDNTAGNEHYYNSKERGKRSYTISEGQTEYVDDDNGNYSIKPTEGNKTVNVKIPLYTRAKQMIISTAYTGNNPYVAYQRRAEVEFTAKIKFDDERGEKILKDTAKIFQVRRVVNPKGIYRSAENTTSFHVKLMRLPKEEATEFEVFPSEGPWRAYIPQEVDGVSFEGDDFITLNGGQEVVGKTGSPIEFTVNFKGKLKEGEARHTIIRVDYHNYTCQHLIFVTQGDAPVQLVSDGAKWHTRNLVSETREAANPLDEGSLFRFDNLEQPIAASNQVNSRTPWTNVKKEDFEDAKDKEFTIVGSEKKLLWGEIDAGTSDTSPTWKVNLGNGARIAKYEDYQALFDDANIQQGYGVLYGDEANDTRASIQDVYEYRIGADGQASGYGMRGCFVYNKTNGKHVFFPVGASGYGHRRNYDYEPWGGTPFNENTNGRGVLRYASGRIDYYPNPKNNPLFYDLFRRPGAVYWLNNKVEPGSKVAWDINYFTFDFNSLDDANVFAKKGGDKKSDACFIRCVED</sequence>
<reference evidence="2 3" key="1">
    <citation type="submission" date="2020-08" db="EMBL/GenBank/DDBJ databases">
        <title>Genome public.</title>
        <authorList>
            <person name="Liu C."/>
            <person name="Sun Q."/>
        </authorList>
    </citation>
    <scope>NUCLEOTIDE SEQUENCE [LARGE SCALE GENOMIC DNA]</scope>
    <source>
        <strain evidence="2 3">NSJ-56</strain>
    </source>
</reference>
<evidence type="ECO:0000313" key="2">
    <source>
        <dbReference type="EMBL" id="MBC5621348.1"/>
    </source>
</evidence>
<evidence type="ECO:0000313" key="3">
    <source>
        <dbReference type="Proteomes" id="UP000646484"/>
    </source>
</evidence>
<protein>
    <submittedName>
        <fullName evidence="2">DUF4906 domain-containing protein</fullName>
    </submittedName>
</protein>
<comment type="caution">
    <text evidence="2">The sequence shown here is derived from an EMBL/GenBank/DDBJ whole genome shotgun (WGS) entry which is preliminary data.</text>
</comment>
<feature type="region of interest" description="Disordered" evidence="1">
    <location>
        <begin position="310"/>
        <end position="345"/>
    </location>
</feature>
<keyword evidence="3" id="KW-1185">Reference proteome</keyword>
<feature type="compositionally biased region" description="Polar residues" evidence="1">
    <location>
        <begin position="323"/>
        <end position="332"/>
    </location>
</feature>
<name>A0ABR7D087_9BACT</name>
<dbReference type="EMBL" id="JACOOH010000004">
    <property type="protein sequence ID" value="MBC5621348.1"/>
    <property type="molecule type" value="Genomic_DNA"/>
</dbReference>
<gene>
    <name evidence="2" type="ORF">H8S64_09580</name>
</gene>
<feature type="compositionally biased region" description="Basic and acidic residues" evidence="1">
    <location>
        <begin position="336"/>
        <end position="345"/>
    </location>
</feature>
<dbReference type="Proteomes" id="UP000646484">
    <property type="component" value="Unassembled WGS sequence"/>
</dbReference>
<evidence type="ECO:0000256" key="1">
    <source>
        <dbReference type="SAM" id="MobiDB-lite"/>
    </source>
</evidence>